<evidence type="ECO:0000313" key="4">
    <source>
        <dbReference type="Proteomes" id="UP000283587"/>
    </source>
</evidence>
<dbReference type="InterPro" id="IPR005184">
    <property type="entry name" value="DUF306_Meta_HslJ"/>
</dbReference>
<feature type="chain" id="PRO_5019386717" evidence="1">
    <location>
        <begin position="21"/>
        <end position="154"/>
    </location>
</feature>
<dbReference type="Proteomes" id="UP000283587">
    <property type="component" value="Unassembled WGS sequence"/>
</dbReference>
<name>A0A419A9I4_9RHOB</name>
<dbReference type="RefSeq" id="WP_119897338.1">
    <property type="nucleotide sequence ID" value="NZ_QNRC01000005.1"/>
</dbReference>
<dbReference type="EMBL" id="QZEW01000021">
    <property type="protein sequence ID" value="RJL18826.1"/>
    <property type="molecule type" value="Genomic_DNA"/>
</dbReference>
<evidence type="ECO:0000256" key="1">
    <source>
        <dbReference type="SAM" id="SignalP"/>
    </source>
</evidence>
<evidence type="ECO:0000313" key="3">
    <source>
        <dbReference type="EMBL" id="RJL18826.1"/>
    </source>
</evidence>
<dbReference type="PROSITE" id="PS51257">
    <property type="entry name" value="PROKAR_LIPOPROTEIN"/>
    <property type="match status" value="1"/>
</dbReference>
<dbReference type="OrthoDB" id="7777568at2"/>
<accession>A0A419A9I4</accession>
<dbReference type="Pfam" id="PF03724">
    <property type="entry name" value="META"/>
    <property type="match status" value="1"/>
</dbReference>
<dbReference type="AlphaFoldDB" id="A0A419A9I4"/>
<keyword evidence="4" id="KW-1185">Reference proteome</keyword>
<feature type="domain" description="DUF306" evidence="2">
    <location>
        <begin position="37"/>
        <end position="124"/>
    </location>
</feature>
<dbReference type="InterPro" id="IPR038670">
    <property type="entry name" value="HslJ-like_sf"/>
</dbReference>
<reference evidence="4" key="1">
    <citation type="submission" date="2018-09" db="EMBL/GenBank/DDBJ databases">
        <title>Paracoccus onubensis nov. sp. a moderate halophilic bacterium isolated from Gruta de las Maravillas (Aracena, Spain).</title>
        <authorList>
            <person name="Jurado V."/>
            <person name="Gutierrez-Patricio S."/>
            <person name="Gonzalez-Pimentel J.L."/>
            <person name="Miller A.Z."/>
            <person name="Laiz L."/>
            <person name="Saiz-Jimenez C."/>
        </authorList>
    </citation>
    <scope>NUCLEOTIDE SEQUENCE [LARGE SCALE GENOMIC DNA]</scope>
    <source>
        <strain evidence="4">DSM 26381</strain>
    </source>
</reference>
<proteinExistence type="predicted"/>
<comment type="caution">
    <text evidence="3">The sequence shown here is derived from an EMBL/GenBank/DDBJ whole genome shotgun (WGS) entry which is preliminary data.</text>
</comment>
<sequence>MFNRRSAAAATALAATFALAACQDSPPPTAVGGIPMGDYVMVGIGNGTVPLRNITMQVNETSISGRGPCNGYGALNTAELPAVALSNFTTTYATCKDQALEDRFFNALRQATEMEYYGGVLRVKGPTWLVFERGVPASQATSGVSALEAARGTQ</sequence>
<gene>
    <name evidence="3" type="ORF">D3P05_06360</name>
</gene>
<dbReference type="Gene3D" id="2.40.128.270">
    <property type="match status" value="1"/>
</dbReference>
<organism evidence="3 4">
    <name type="scientific">Paracoccus siganidrum</name>
    <dbReference type="NCBI Taxonomy" id="1276757"/>
    <lineage>
        <taxon>Bacteria</taxon>
        <taxon>Pseudomonadati</taxon>
        <taxon>Pseudomonadota</taxon>
        <taxon>Alphaproteobacteria</taxon>
        <taxon>Rhodobacterales</taxon>
        <taxon>Paracoccaceae</taxon>
        <taxon>Paracoccus</taxon>
    </lineage>
</organism>
<feature type="signal peptide" evidence="1">
    <location>
        <begin position="1"/>
        <end position="20"/>
    </location>
</feature>
<protein>
    <submittedName>
        <fullName evidence="3">META domain-containing protein</fullName>
    </submittedName>
</protein>
<evidence type="ECO:0000259" key="2">
    <source>
        <dbReference type="Pfam" id="PF03724"/>
    </source>
</evidence>
<keyword evidence="1" id="KW-0732">Signal</keyword>